<evidence type="ECO:0000259" key="8">
    <source>
        <dbReference type="PROSITE" id="PS50994"/>
    </source>
</evidence>
<dbReference type="STRING" id="105231.A0A1Y1IRC5"/>
<keyword evidence="3" id="KW-0540">Nuclease</keyword>
<protein>
    <recommendedName>
        <fullName evidence="8">Integrase catalytic domain-containing protein</fullName>
    </recommendedName>
</protein>
<evidence type="ECO:0000313" key="10">
    <source>
        <dbReference type="Proteomes" id="UP000054558"/>
    </source>
</evidence>
<dbReference type="EMBL" id="DF238327">
    <property type="protein sequence ID" value="GAQ93234.1"/>
    <property type="molecule type" value="Genomic_DNA"/>
</dbReference>
<dbReference type="GO" id="GO:0003964">
    <property type="term" value="F:RNA-directed DNA polymerase activity"/>
    <property type="evidence" value="ECO:0007669"/>
    <property type="project" value="UniProtKB-KW"/>
</dbReference>
<dbReference type="Gene3D" id="3.10.20.370">
    <property type="match status" value="1"/>
</dbReference>
<evidence type="ECO:0000256" key="7">
    <source>
        <dbReference type="SAM" id="MobiDB-lite"/>
    </source>
</evidence>
<keyword evidence="4" id="KW-0255">Endonuclease</keyword>
<dbReference type="PROSITE" id="PS50994">
    <property type="entry name" value="INTEGRASE"/>
    <property type="match status" value="1"/>
</dbReference>
<dbReference type="CDD" id="cd01647">
    <property type="entry name" value="RT_LTR"/>
    <property type="match status" value="1"/>
</dbReference>
<dbReference type="Proteomes" id="UP000054558">
    <property type="component" value="Unassembled WGS sequence"/>
</dbReference>
<dbReference type="SUPFAM" id="SSF56672">
    <property type="entry name" value="DNA/RNA polymerases"/>
    <property type="match status" value="1"/>
</dbReference>
<evidence type="ECO:0000256" key="1">
    <source>
        <dbReference type="ARBA" id="ARBA00022679"/>
    </source>
</evidence>
<sequence length="854" mass="96845">MASDASGEPTLVAPHHAAAFVRAGLLQQRKFRRVGPLPQTQPPGTASGRPPAAAGGGRGQVGTPEKEPEPDPPDLPDLMSADDEDDEKTDWGLGGRDDLTPEQKQALEDLLDEFRDVQAFDMSEMSTVIGEKFTIPVTDDTPIFKRQYRLAYAEVDTLKEQVEERLKCGFIRRSTSPWASPTTMPPKKDEHGNWTLKRPCGDYRALNKVSTPDHYQLPTPEEIFDELETSTWFTTLDLRWGYHQVAIAEEDVCKTAFWGHDGLYEWVVMPFGLKNAPAFFQRLMDTTLSAQRAFCRCYIDDVIIHSKSFEEHLTHLRAVFERLRAKRIKCHPKKMRLAVRTVSYLGHYIVPGGTAPQDVKVEAIVRMIPPRDTSELRAFLGTTNYYRRYVQNYARIAFSLNRLLQNGVAWQWNTEEQEALEQLKLKLTEAPILRRPDFTRPFELHTDWSATGLGAVLAQRDDEMKEYVIAYASRSNNRTERNYSSYHGECLAAVWGVCYFRVYLYGRPFTLITDHEPLQWLMTNTRLTGMHARWANILQEYDVKIVHRSGVKNLDADGLSRNPLPETDDWTDARMDHVSSELPSAVSACLAILAGTLNEPEDPALTELIYGAADMPAPGGSLADTPEESPVQTQARSPAESQALAIVAPLREAADDDVDLPVRFDREIWEDAPVMAYLEAGVYANSVTPKQKDRIWHRARSYQLKDGVLRKRFADGTTKIVPRPELRANLIRRVHQDVGHYGVLKTYSLLSPTYWWVGMYGQVQREVAACTVCDRVKATFDVKDPELKPLPIMGMFYRWGVDLCKMPQISDDGNRYVVVMVEHFTKWIELRAIPAKEAKHVAAAFRDVLTRFGA</sequence>
<dbReference type="OrthoDB" id="415724at2759"/>
<evidence type="ECO:0000256" key="6">
    <source>
        <dbReference type="ARBA" id="ARBA00022918"/>
    </source>
</evidence>
<dbReference type="GO" id="GO:0004519">
    <property type="term" value="F:endonuclease activity"/>
    <property type="evidence" value="ECO:0007669"/>
    <property type="project" value="UniProtKB-KW"/>
</dbReference>
<evidence type="ECO:0000256" key="4">
    <source>
        <dbReference type="ARBA" id="ARBA00022759"/>
    </source>
</evidence>
<dbReference type="SUPFAM" id="SSF53098">
    <property type="entry name" value="Ribonuclease H-like"/>
    <property type="match status" value="1"/>
</dbReference>
<evidence type="ECO:0000256" key="5">
    <source>
        <dbReference type="ARBA" id="ARBA00022801"/>
    </source>
</evidence>
<keyword evidence="10" id="KW-1185">Reference proteome</keyword>
<dbReference type="Pfam" id="PF17917">
    <property type="entry name" value="RT_RNaseH"/>
    <property type="match status" value="1"/>
</dbReference>
<dbReference type="InterPro" id="IPR041373">
    <property type="entry name" value="RT_RNaseH"/>
</dbReference>
<feature type="domain" description="Integrase catalytic" evidence="8">
    <location>
        <begin position="787"/>
        <end position="854"/>
    </location>
</feature>
<keyword evidence="6" id="KW-0695">RNA-directed DNA polymerase</keyword>
<dbReference type="InterPro" id="IPR036397">
    <property type="entry name" value="RNaseH_sf"/>
</dbReference>
<keyword evidence="2" id="KW-0548">Nucleotidyltransferase</keyword>
<dbReference type="Gene3D" id="3.30.70.270">
    <property type="match status" value="2"/>
</dbReference>
<dbReference type="Gene3D" id="1.10.340.70">
    <property type="match status" value="1"/>
</dbReference>
<dbReference type="OMA" id="SICTHHI"/>
<dbReference type="Gene3D" id="3.30.420.10">
    <property type="entry name" value="Ribonuclease H-like superfamily/Ribonuclease H"/>
    <property type="match status" value="1"/>
</dbReference>
<dbReference type="InterPro" id="IPR000477">
    <property type="entry name" value="RT_dom"/>
</dbReference>
<dbReference type="InterPro" id="IPR001584">
    <property type="entry name" value="Integrase_cat-core"/>
</dbReference>
<dbReference type="Pfam" id="PF17921">
    <property type="entry name" value="Integrase_H2C2"/>
    <property type="match status" value="1"/>
</dbReference>
<keyword evidence="1" id="KW-0808">Transferase</keyword>
<dbReference type="PANTHER" id="PTHR37984">
    <property type="entry name" value="PROTEIN CBG26694"/>
    <property type="match status" value="1"/>
</dbReference>
<evidence type="ECO:0000313" key="9">
    <source>
        <dbReference type="EMBL" id="GAQ93234.1"/>
    </source>
</evidence>
<dbReference type="FunFam" id="3.10.20.370:FF:000001">
    <property type="entry name" value="Retrovirus-related Pol polyprotein from transposon 17.6-like protein"/>
    <property type="match status" value="1"/>
</dbReference>
<dbReference type="InterPro" id="IPR050951">
    <property type="entry name" value="Retrovirus_Pol_polyprotein"/>
</dbReference>
<dbReference type="AlphaFoldDB" id="A0A1Y1IRC5"/>
<gene>
    <name evidence="9" type="ORF">KFL_013780010</name>
</gene>
<name>A0A1Y1IRC5_KLENI</name>
<feature type="region of interest" description="Disordered" evidence="7">
    <location>
        <begin position="617"/>
        <end position="637"/>
    </location>
</feature>
<feature type="compositionally biased region" description="Low complexity" evidence="7">
    <location>
        <begin position="42"/>
        <end position="53"/>
    </location>
</feature>
<proteinExistence type="predicted"/>
<dbReference type="InterPro" id="IPR041588">
    <property type="entry name" value="Integrase_H2C2"/>
</dbReference>
<accession>A0A1Y1IRC5</accession>
<feature type="compositionally biased region" description="Acidic residues" evidence="7">
    <location>
        <begin position="70"/>
        <end position="88"/>
    </location>
</feature>
<evidence type="ECO:0000256" key="3">
    <source>
        <dbReference type="ARBA" id="ARBA00022722"/>
    </source>
</evidence>
<dbReference type="InterPro" id="IPR043128">
    <property type="entry name" value="Rev_trsase/Diguanyl_cyclase"/>
</dbReference>
<dbReference type="CDD" id="cd09274">
    <property type="entry name" value="RNase_HI_RT_Ty3"/>
    <property type="match status" value="1"/>
</dbReference>
<dbReference type="Gene3D" id="3.10.10.10">
    <property type="entry name" value="HIV Type 1 Reverse Transcriptase, subunit A, domain 1"/>
    <property type="match status" value="1"/>
</dbReference>
<reference evidence="9 10" key="1">
    <citation type="journal article" date="2014" name="Nat. Commun.">
        <title>Klebsormidium flaccidum genome reveals primary factors for plant terrestrial adaptation.</title>
        <authorList>
            <person name="Hori K."/>
            <person name="Maruyama F."/>
            <person name="Fujisawa T."/>
            <person name="Togashi T."/>
            <person name="Yamamoto N."/>
            <person name="Seo M."/>
            <person name="Sato S."/>
            <person name="Yamada T."/>
            <person name="Mori H."/>
            <person name="Tajima N."/>
            <person name="Moriyama T."/>
            <person name="Ikeuchi M."/>
            <person name="Watanabe M."/>
            <person name="Wada H."/>
            <person name="Kobayashi K."/>
            <person name="Saito M."/>
            <person name="Masuda T."/>
            <person name="Sasaki-Sekimoto Y."/>
            <person name="Mashiguchi K."/>
            <person name="Awai K."/>
            <person name="Shimojima M."/>
            <person name="Masuda S."/>
            <person name="Iwai M."/>
            <person name="Nobusawa T."/>
            <person name="Narise T."/>
            <person name="Kondo S."/>
            <person name="Saito H."/>
            <person name="Sato R."/>
            <person name="Murakawa M."/>
            <person name="Ihara Y."/>
            <person name="Oshima-Yamada Y."/>
            <person name="Ohtaka K."/>
            <person name="Satoh M."/>
            <person name="Sonobe K."/>
            <person name="Ishii M."/>
            <person name="Ohtani R."/>
            <person name="Kanamori-Sato M."/>
            <person name="Honoki R."/>
            <person name="Miyazaki D."/>
            <person name="Mochizuki H."/>
            <person name="Umetsu J."/>
            <person name="Higashi K."/>
            <person name="Shibata D."/>
            <person name="Kamiya Y."/>
            <person name="Sato N."/>
            <person name="Nakamura Y."/>
            <person name="Tabata S."/>
            <person name="Ida S."/>
            <person name="Kurokawa K."/>
            <person name="Ohta H."/>
        </authorList>
    </citation>
    <scope>NUCLEOTIDE SEQUENCE [LARGE SCALE GENOMIC DNA]</scope>
    <source>
        <strain evidence="9 10">NIES-2285</strain>
    </source>
</reference>
<keyword evidence="5" id="KW-0378">Hydrolase</keyword>
<dbReference type="InterPro" id="IPR043502">
    <property type="entry name" value="DNA/RNA_pol_sf"/>
</dbReference>
<dbReference type="FunFam" id="3.30.70.270:FF:000020">
    <property type="entry name" value="Transposon Tf2-6 polyprotein-like Protein"/>
    <property type="match status" value="1"/>
</dbReference>
<dbReference type="GO" id="GO:0003676">
    <property type="term" value="F:nucleic acid binding"/>
    <property type="evidence" value="ECO:0007669"/>
    <property type="project" value="InterPro"/>
</dbReference>
<feature type="region of interest" description="Disordered" evidence="7">
    <location>
        <begin position="31"/>
        <end position="100"/>
    </location>
</feature>
<dbReference type="Pfam" id="PF00078">
    <property type="entry name" value="RVT_1"/>
    <property type="match status" value="1"/>
</dbReference>
<dbReference type="GO" id="GO:0016787">
    <property type="term" value="F:hydrolase activity"/>
    <property type="evidence" value="ECO:0007669"/>
    <property type="project" value="UniProtKB-KW"/>
</dbReference>
<organism evidence="9 10">
    <name type="scientific">Klebsormidium nitens</name>
    <name type="common">Green alga</name>
    <name type="synonym">Ulothrix nitens</name>
    <dbReference type="NCBI Taxonomy" id="105231"/>
    <lineage>
        <taxon>Eukaryota</taxon>
        <taxon>Viridiplantae</taxon>
        <taxon>Streptophyta</taxon>
        <taxon>Klebsormidiophyceae</taxon>
        <taxon>Klebsormidiales</taxon>
        <taxon>Klebsormidiaceae</taxon>
        <taxon>Klebsormidium</taxon>
    </lineage>
</organism>
<evidence type="ECO:0000256" key="2">
    <source>
        <dbReference type="ARBA" id="ARBA00022695"/>
    </source>
</evidence>
<feature type="non-terminal residue" evidence="9">
    <location>
        <position position="854"/>
    </location>
</feature>
<dbReference type="InterPro" id="IPR012337">
    <property type="entry name" value="RNaseH-like_sf"/>
</dbReference>
<dbReference type="GO" id="GO:0015074">
    <property type="term" value="P:DNA integration"/>
    <property type="evidence" value="ECO:0007669"/>
    <property type="project" value="InterPro"/>
</dbReference>
<dbReference type="PANTHER" id="PTHR37984:SF5">
    <property type="entry name" value="PROTEIN NYNRIN-LIKE"/>
    <property type="match status" value="1"/>
</dbReference>